<feature type="transmembrane region" description="Helical" evidence="1">
    <location>
        <begin position="38"/>
        <end position="57"/>
    </location>
</feature>
<dbReference type="RefSeq" id="WP_191161477.1">
    <property type="nucleotide sequence ID" value="NZ_JACXAI010000038.1"/>
</dbReference>
<keyword evidence="1" id="KW-0812">Transmembrane</keyword>
<dbReference type="Pfam" id="PF07331">
    <property type="entry name" value="TctB"/>
    <property type="match status" value="1"/>
</dbReference>
<evidence type="ECO:0000259" key="2">
    <source>
        <dbReference type="Pfam" id="PF07331"/>
    </source>
</evidence>
<dbReference type="AlphaFoldDB" id="A0A926NG81"/>
<name>A0A926NG81_9BACI</name>
<gene>
    <name evidence="3" type="ORF">IC621_21980</name>
</gene>
<evidence type="ECO:0000313" key="3">
    <source>
        <dbReference type="EMBL" id="MBD1382874.1"/>
    </source>
</evidence>
<dbReference type="EMBL" id="JACXAI010000038">
    <property type="protein sequence ID" value="MBD1382874.1"/>
    <property type="molecule type" value="Genomic_DNA"/>
</dbReference>
<accession>A0A926NG81</accession>
<protein>
    <submittedName>
        <fullName evidence="3">Tripartite tricarboxylate transporter TctB family protein</fullName>
    </submittedName>
</protein>
<evidence type="ECO:0000256" key="1">
    <source>
        <dbReference type="SAM" id="Phobius"/>
    </source>
</evidence>
<feature type="transmembrane region" description="Helical" evidence="1">
    <location>
        <begin position="85"/>
        <end position="103"/>
    </location>
</feature>
<feature type="domain" description="DUF1468" evidence="2">
    <location>
        <begin position="10"/>
        <end position="159"/>
    </location>
</feature>
<feature type="transmembrane region" description="Helical" evidence="1">
    <location>
        <begin position="109"/>
        <end position="129"/>
    </location>
</feature>
<keyword evidence="1" id="KW-1133">Transmembrane helix</keyword>
<feature type="transmembrane region" description="Helical" evidence="1">
    <location>
        <begin position="7"/>
        <end position="26"/>
    </location>
</feature>
<proteinExistence type="predicted"/>
<keyword evidence="4" id="KW-1185">Reference proteome</keyword>
<reference evidence="3" key="1">
    <citation type="submission" date="2020-09" db="EMBL/GenBank/DDBJ databases">
        <title>A novel bacterium of genus Bacillus, isolated from South China Sea.</title>
        <authorList>
            <person name="Huang H."/>
            <person name="Mo K."/>
            <person name="Hu Y."/>
        </authorList>
    </citation>
    <scope>NUCLEOTIDE SEQUENCE</scope>
    <source>
        <strain evidence="3">IB182487</strain>
    </source>
</reference>
<keyword evidence="1" id="KW-0472">Membrane</keyword>
<feature type="transmembrane region" description="Helical" evidence="1">
    <location>
        <begin position="136"/>
        <end position="158"/>
    </location>
</feature>
<organism evidence="3 4">
    <name type="scientific">Metabacillus arenae</name>
    <dbReference type="NCBI Taxonomy" id="2771434"/>
    <lineage>
        <taxon>Bacteria</taxon>
        <taxon>Bacillati</taxon>
        <taxon>Bacillota</taxon>
        <taxon>Bacilli</taxon>
        <taxon>Bacillales</taxon>
        <taxon>Bacillaceae</taxon>
        <taxon>Metabacillus</taxon>
    </lineage>
</organism>
<evidence type="ECO:0000313" key="4">
    <source>
        <dbReference type="Proteomes" id="UP000626844"/>
    </source>
</evidence>
<dbReference type="InterPro" id="IPR009936">
    <property type="entry name" value="DUF1468"/>
</dbReference>
<sequence length="173" mass="18985">MTKQNYILSGSVLAFSIVFLLLSQGMDQSQSTYSIGPSFWPNVILISMIILSVCLALRTKFSKKEIIFEDDEELMEKVSGEEKEVSSLASVFGVSIVSSLFLYLVAIPILGFILSTFLYIAVISFLLGISSWGKSILLSVIATVLITALFISALAINFPRGVGVFRYLSSLIY</sequence>
<comment type="caution">
    <text evidence="3">The sequence shown here is derived from an EMBL/GenBank/DDBJ whole genome shotgun (WGS) entry which is preliminary data.</text>
</comment>
<dbReference type="Proteomes" id="UP000626844">
    <property type="component" value="Unassembled WGS sequence"/>
</dbReference>